<dbReference type="eggNOG" id="KOG0254">
    <property type="taxonomic scope" value="Eukaryota"/>
</dbReference>
<dbReference type="Proteomes" id="UP000002036">
    <property type="component" value="Chromosome C"/>
</dbReference>
<dbReference type="InterPro" id="IPR036259">
    <property type="entry name" value="MFS_trans_sf"/>
</dbReference>
<gene>
    <name evidence="9" type="ordered locus">KLTH0C10120g</name>
</gene>
<dbReference type="InterPro" id="IPR020846">
    <property type="entry name" value="MFS_dom"/>
</dbReference>
<dbReference type="CDD" id="cd17502">
    <property type="entry name" value="MFS_Azr1_MDR_like"/>
    <property type="match status" value="1"/>
</dbReference>
<feature type="transmembrane region" description="Helical" evidence="7">
    <location>
        <begin position="134"/>
        <end position="155"/>
    </location>
</feature>
<dbReference type="EMBL" id="CU928167">
    <property type="protein sequence ID" value="CAR22221.1"/>
    <property type="molecule type" value="Genomic_DNA"/>
</dbReference>
<dbReference type="GeneID" id="8291539"/>
<dbReference type="PANTHER" id="PTHR23501">
    <property type="entry name" value="MAJOR FACILITATOR SUPERFAMILY"/>
    <property type="match status" value="1"/>
</dbReference>
<feature type="transmembrane region" description="Helical" evidence="7">
    <location>
        <begin position="167"/>
        <end position="189"/>
    </location>
</feature>
<keyword evidence="3 7" id="KW-0812">Transmembrane</keyword>
<dbReference type="Pfam" id="PF07690">
    <property type="entry name" value="MFS_1"/>
    <property type="match status" value="1"/>
</dbReference>
<comment type="similarity">
    <text evidence="2">Belongs to the major facilitator superfamily.</text>
</comment>
<feature type="transmembrane region" description="Helical" evidence="7">
    <location>
        <begin position="195"/>
        <end position="218"/>
    </location>
</feature>
<feature type="transmembrane region" description="Helical" evidence="7">
    <location>
        <begin position="295"/>
        <end position="320"/>
    </location>
</feature>
<evidence type="ECO:0000313" key="10">
    <source>
        <dbReference type="Proteomes" id="UP000002036"/>
    </source>
</evidence>
<dbReference type="KEGG" id="lth:KLTH0C10120g"/>
<evidence type="ECO:0000259" key="8">
    <source>
        <dbReference type="PROSITE" id="PS50850"/>
    </source>
</evidence>
<dbReference type="InterPro" id="IPR011701">
    <property type="entry name" value="MFS"/>
</dbReference>
<protein>
    <submittedName>
        <fullName evidence="9">KLTH0C10120p</fullName>
    </submittedName>
</protein>
<dbReference type="Gene3D" id="1.20.1250.20">
    <property type="entry name" value="MFS general substrate transporter like domains"/>
    <property type="match status" value="1"/>
</dbReference>
<feature type="transmembrane region" description="Helical" evidence="7">
    <location>
        <begin position="79"/>
        <end position="98"/>
    </location>
</feature>
<dbReference type="PANTHER" id="PTHR23501:SF198">
    <property type="entry name" value="AZOLE RESISTANCE PROTEIN 1-RELATED"/>
    <property type="match status" value="1"/>
</dbReference>
<dbReference type="GO" id="GO:0005886">
    <property type="term" value="C:plasma membrane"/>
    <property type="evidence" value="ECO:0007669"/>
    <property type="project" value="TreeGrafter"/>
</dbReference>
<feature type="compositionally biased region" description="Polar residues" evidence="6">
    <location>
        <begin position="604"/>
        <end position="623"/>
    </location>
</feature>
<feature type="transmembrane region" description="Helical" evidence="7">
    <location>
        <begin position="407"/>
        <end position="425"/>
    </location>
</feature>
<dbReference type="AlphaFoldDB" id="C5DEL0"/>
<feature type="transmembrane region" description="Helical" evidence="7">
    <location>
        <begin position="437"/>
        <end position="461"/>
    </location>
</feature>
<proteinExistence type="inferred from homology"/>
<dbReference type="OrthoDB" id="10021397at2759"/>
<feature type="transmembrane region" description="Helical" evidence="7">
    <location>
        <begin position="110"/>
        <end position="128"/>
    </location>
</feature>
<evidence type="ECO:0000256" key="1">
    <source>
        <dbReference type="ARBA" id="ARBA00004141"/>
    </source>
</evidence>
<dbReference type="RefSeq" id="XP_002552659.1">
    <property type="nucleotide sequence ID" value="XM_002552613.1"/>
</dbReference>
<dbReference type="OMA" id="IVMARIN"/>
<accession>C5DEL0</accession>
<keyword evidence="5 7" id="KW-0472">Membrane</keyword>
<dbReference type="FunFam" id="1.20.1250.20:FF:000373">
    <property type="entry name" value="Vacuolar basic amino acid transporter"/>
    <property type="match status" value="1"/>
</dbReference>
<feature type="transmembrane region" description="Helical" evidence="7">
    <location>
        <begin position="41"/>
        <end position="67"/>
    </location>
</feature>
<feature type="transmembrane region" description="Helical" evidence="7">
    <location>
        <begin position="383"/>
        <end position="400"/>
    </location>
</feature>
<name>C5DEL0_LACTC</name>
<evidence type="ECO:0000256" key="5">
    <source>
        <dbReference type="ARBA" id="ARBA00023136"/>
    </source>
</evidence>
<reference evidence="9 10" key="1">
    <citation type="journal article" date="2009" name="Genome Res.">
        <title>Comparative genomics of protoploid Saccharomycetaceae.</title>
        <authorList>
            <consortium name="The Genolevures Consortium"/>
            <person name="Souciet J.-L."/>
            <person name="Dujon B."/>
            <person name="Gaillardin C."/>
            <person name="Johnston M."/>
            <person name="Baret P.V."/>
            <person name="Cliften P."/>
            <person name="Sherman D.J."/>
            <person name="Weissenbach J."/>
            <person name="Westhof E."/>
            <person name="Wincker P."/>
            <person name="Jubin C."/>
            <person name="Poulain J."/>
            <person name="Barbe V."/>
            <person name="Segurens B."/>
            <person name="Artiguenave F."/>
            <person name="Anthouard V."/>
            <person name="Vacherie B."/>
            <person name="Val M.-E."/>
            <person name="Fulton R.S."/>
            <person name="Minx P."/>
            <person name="Wilson R."/>
            <person name="Durrens P."/>
            <person name="Jean G."/>
            <person name="Marck C."/>
            <person name="Martin T."/>
            <person name="Nikolski M."/>
            <person name="Rolland T."/>
            <person name="Seret M.-L."/>
            <person name="Casaregola S."/>
            <person name="Despons L."/>
            <person name="Fairhead C."/>
            <person name="Fischer G."/>
            <person name="Lafontaine I."/>
            <person name="Leh V."/>
            <person name="Lemaire M."/>
            <person name="de Montigny J."/>
            <person name="Neuveglise C."/>
            <person name="Thierry A."/>
            <person name="Blanc-Lenfle I."/>
            <person name="Bleykasten C."/>
            <person name="Diffels J."/>
            <person name="Fritsch E."/>
            <person name="Frangeul L."/>
            <person name="Goeffon A."/>
            <person name="Jauniaux N."/>
            <person name="Kachouri-Lafond R."/>
            <person name="Payen C."/>
            <person name="Potier S."/>
            <person name="Pribylova L."/>
            <person name="Ozanne C."/>
            <person name="Richard G.-F."/>
            <person name="Sacerdot C."/>
            <person name="Straub M.-L."/>
            <person name="Talla E."/>
        </authorList>
    </citation>
    <scope>NUCLEOTIDE SEQUENCE [LARGE SCALE GENOMIC DNA]</scope>
    <source>
        <strain evidence="10">ATCC 56472 / CBS 6340 / NRRL Y-8284</strain>
    </source>
</reference>
<organism evidence="9 10">
    <name type="scientific">Lachancea thermotolerans (strain ATCC 56472 / CBS 6340 / NRRL Y-8284)</name>
    <name type="common">Yeast</name>
    <name type="synonym">Kluyveromyces thermotolerans</name>
    <dbReference type="NCBI Taxonomy" id="559295"/>
    <lineage>
        <taxon>Eukaryota</taxon>
        <taxon>Fungi</taxon>
        <taxon>Dikarya</taxon>
        <taxon>Ascomycota</taxon>
        <taxon>Saccharomycotina</taxon>
        <taxon>Saccharomycetes</taxon>
        <taxon>Saccharomycetales</taxon>
        <taxon>Saccharomycetaceae</taxon>
        <taxon>Lachancea</taxon>
    </lineage>
</organism>
<evidence type="ECO:0000313" key="9">
    <source>
        <dbReference type="EMBL" id="CAR22221.1"/>
    </source>
</evidence>
<feature type="domain" description="Major facilitator superfamily (MFS) profile" evidence="8">
    <location>
        <begin position="45"/>
        <end position="573"/>
    </location>
</feature>
<keyword evidence="4 7" id="KW-1133">Transmembrane helix</keyword>
<sequence length="651" mass="70105">MLIYLFRRLRSAAAKTRTDTQAQTAPSHSFSLQDFSAKHALLALCLLSLVLTLFLAALDIVIVVTLYETIGEKFNDYNDVGWLVTGYSLSSALFTLLWGRMASLLGLKTCLMLSVLIFEIGSLIAAVSNSMGMLIAGRVVAGAGGSGIQSLVYIVGTSLVSERSRGMVIMVLTFAFVGSNAGGPILGGALNEHASWRWCFFINLPIGGAAAFMLFLCYNPSGKPLLSTLTSKLEAARDYRYSNVCTRKFWAHALDLGVFRFDIIGFALSSAGFVLLLLGLTFGGRKYSWSSGTTIAYLTVGPVLIVVFCLYDFLVLPVLARSLAYSSEVTPLVPWPVISKPGVFATSFASFFNFFAYNMQIIYLVQFYQVVHNESPTNASTHMWALSIPALVVIIVLGRINKKFGILKPVAVIGAACGTIGAGLLTLLKGSTTSGQSIGYCILAGAGFSAVMQSTLLSAQIQVDKTDPKFNQKFIEITTLNNFFRVLGISFGGIMGTLIYSTSLKNELATAGPNIPSFASTDELIAYRSKNFDGASSPLENIMSKSIQRVFYGSLGCQALAFLFTICMSNKRLDLEPNPPAVATFEPALNAAVSDQEKGFGITQGPTSSETQNLRVSDSSLAYNITGEKADENEEHYDSMTSRDSPVSAKN</sequence>
<feature type="compositionally biased region" description="Polar residues" evidence="6">
    <location>
        <begin position="639"/>
        <end position="651"/>
    </location>
</feature>
<comment type="subcellular location">
    <subcellularLocation>
        <location evidence="1">Membrane</location>
        <topology evidence="1">Multi-pass membrane protein</topology>
    </subcellularLocation>
</comment>
<feature type="transmembrane region" description="Helical" evidence="7">
    <location>
        <begin position="482"/>
        <end position="500"/>
    </location>
</feature>
<feature type="transmembrane region" description="Helical" evidence="7">
    <location>
        <begin position="263"/>
        <end position="283"/>
    </location>
</feature>
<dbReference type="GO" id="GO:0022857">
    <property type="term" value="F:transmembrane transporter activity"/>
    <property type="evidence" value="ECO:0007669"/>
    <property type="project" value="InterPro"/>
</dbReference>
<evidence type="ECO:0000256" key="3">
    <source>
        <dbReference type="ARBA" id="ARBA00022692"/>
    </source>
</evidence>
<dbReference type="HOGENOM" id="CLU_000960_22_1_1"/>
<feature type="region of interest" description="Disordered" evidence="6">
    <location>
        <begin position="603"/>
        <end position="651"/>
    </location>
</feature>
<evidence type="ECO:0000256" key="2">
    <source>
        <dbReference type="ARBA" id="ARBA00008335"/>
    </source>
</evidence>
<dbReference type="PROSITE" id="PS50850">
    <property type="entry name" value="MFS"/>
    <property type="match status" value="1"/>
</dbReference>
<dbReference type="SUPFAM" id="SSF103473">
    <property type="entry name" value="MFS general substrate transporter"/>
    <property type="match status" value="1"/>
</dbReference>
<evidence type="ECO:0000256" key="6">
    <source>
        <dbReference type="SAM" id="MobiDB-lite"/>
    </source>
</evidence>
<dbReference type="Gene3D" id="1.20.1720.10">
    <property type="entry name" value="Multidrug resistance protein D"/>
    <property type="match status" value="1"/>
</dbReference>
<evidence type="ECO:0000256" key="4">
    <source>
        <dbReference type="ARBA" id="ARBA00022989"/>
    </source>
</evidence>
<dbReference type="InParanoid" id="C5DEL0"/>
<feature type="transmembrane region" description="Helical" evidence="7">
    <location>
        <begin position="341"/>
        <end position="363"/>
    </location>
</feature>
<evidence type="ECO:0000256" key="7">
    <source>
        <dbReference type="SAM" id="Phobius"/>
    </source>
</evidence>
<keyword evidence="10" id="KW-1185">Reference proteome</keyword>